<organism evidence="2 3">
    <name type="scientific">Desulfoluna spongiiphila</name>
    <dbReference type="NCBI Taxonomy" id="419481"/>
    <lineage>
        <taxon>Bacteria</taxon>
        <taxon>Pseudomonadati</taxon>
        <taxon>Thermodesulfobacteriota</taxon>
        <taxon>Desulfobacteria</taxon>
        <taxon>Desulfobacterales</taxon>
        <taxon>Desulfolunaceae</taxon>
        <taxon>Desulfoluna</taxon>
    </lineage>
</organism>
<name>A0A1G5IJ01_9BACT</name>
<evidence type="ECO:0008006" key="4">
    <source>
        <dbReference type="Google" id="ProtNLM"/>
    </source>
</evidence>
<keyword evidence="3" id="KW-1185">Reference proteome</keyword>
<evidence type="ECO:0000256" key="1">
    <source>
        <dbReference type="SAM" id="Coils"/>
    </source>
</evidence>
<evidence type="ECO:0000313" key="3">
    <source>
        <dbReference type="Proteomes" id="UP000198870"/>
    </source>
</evidence>
<feature type="coiled-coil region" evidence="1">
    <location>
        <begin position="775"/>
        <end position="809"/>
    </location>
</feature>
<dbReference type="Proteomes" id="UP000198870">
    <property type="component" value="Unassembled WGS sequence"/>
</dbReference>
<dbReference type="EMBL" id="FMUX01000020">
    <property type="protein sequence ID" value="SCY75680.1"/>
    <property type="molecule type" value="Genomic_DNA"/>
</dbReference>
<protein>
    <recommendedName>
        <fullName evidence="4">Chromosome segregation ATPase</fullName>
    </recommendedName>
</protein>
<accession>A0A1G5IJ01</accession>
<dbReference type="RefSeq" id="WP_092213858.1">
    <property type="nucleotide sequence ID" value="NZ_FMUX01000020.1"/>
</dbReference>
<reference evidence="2 3" key="1">
    <citation type="submission" date="2016-10" db="EMBL/GenBank/DDBJ databases">
        <authorList>
            <person name="de Groot N.N."/>
        </authorList>
    </citation>
    <scope>NUCLEOTIDE SEQUENCE [LARGE SCALE GENOMIC DNA]</scope>
    <source>
        <strain evidence="2 3">AA1</strain>
    </source>
</reference>
<proteinExistence type="predicted"/>
<sequence length="1457" mass="163408">MYRLSRFFISDVAAGENIVQNGYFPICREGEQADHGVLFAQNGSCKTTLLSFLLSAFCPEQRRFVQHLQSGGDKSLDQYLIPGRPAVVLINLTVTAEPTLFEAEPEEHLLVGQLIYRHKGAAGKIDRIYFTSREETLFDDLRSAWPDLSSEEKPFTAAREYIAPRVTSTTSQRDWEEHLEKLDLDPWLVNRQVDFARSEGGIKDAFKFRNEEEFMGFFLGCVTDLDVAAKLRETALQSMEKMRHRPEKKARLKAAWGLREKLSEFEAISGKWRGAGEDTDAFRMRLGEAHRLLTMAKAAAADRGKEVAGHITEATESHDAVTLRLNRTRANAFYLESVKFAREEKRLKEQVDAASEAYAAGRREQASLRGAGLVAKIRRMSAQIDDRETALSDKDDALAPVREQISVRSSQYHHRLASDRDEAAKERLRLKEEQQAAGSKRRTIEAEAEALASEVETARNTLTRCTTLIDAAETSRNALGLTPGQAPEEAVEGLKADQAQHASRREEIIASLEDLYLEMEESKQLWKGRQRDLAEGESAVRQAAETLDKEKTAREALQTNRHLATVAGCSDLSPHQPDLASRVAEMLQRKRNAVAEQNHQRFTLDDEIERLSTTETLAVDADTRKLLAWLQEEGFSPADIKAFPDYLAAEYGDPQVVARFLEKDPGRFTGIMAKDANVLEKVRALSTPAWLTRPVVISVPSSLEEVARCEGHVLAPADASVYSPSFIETRITELKARRAALVEALVSEQAVLAEMEHAARLLSAYLEQYPDESGVQALEGRLTEAAQRVEEIRGEIARAEETQKVLLAEENRFNGEVKGITEAEAELTRRMQQLVGWQTQYGELAAWKQSLIDENRNLSAFAGRKTDIRESREALGDEMTRLVELLARNEASVKRLDEKAELVPQGDALLDEDQKQEAREMDLSALASLYADALERERRVAGELGIETLAAELTELKAKRQKEAAELERSRREYDLDEALVEAWASHTDAERAERVEALAAMLEETLEQKGAFAGKQEGILREKQRLDLELGRWKGRGVTPDVSADTLETEALDAAIEGCAVEGSQLREELMDLETRQTQLKSKADMVKTWATSLALGTARIKDYSPVWDEDSPRREWPELVACANPVVAAEVFLKEVEEVIRLEADAVAETVRQHRVMSAAFDRLQVSLSDEKLKEALPAVVDELRRHDAETLGAQSTAMVATCRDLAENIESDLARSEKFVGSLIGMMLQHVKECHQKLLTATRITMPDDVFIYGGKAILRCSRRLDFTRHEEAFRETIDNWLHELIEANRMPEVNARTGNMLGAELMYRLLHAATGKSEFAVRLLKCDDTGRRYEQVGKDLGSGGEALTTAVLLYALLTSMRQKRRNRKEDRLPAFLIADNPLGVCNRSDFLDAQLKVARAMGIQCVYFTGINDTESLGLFEHRVAVRKSGKRVQIDGVDYNHLEVIEQNLERA</sequence>
<feature type="coiled-coil region" evidence="1">
    <location>
        <begin position="946"/>
        <end position="973"/>
    </location>
</feature>
<dbReference type="STRING" id="419481.SAMN05216233_12030"/>
<evidence type="ECO:0000313" key="2">
    <source>
        <dbReference type="EMBL" id="SCY75680.1"/>
    </source>
</evidence>
<dbReference type="OrthoDB" id="8262777at2"/>
<keyword evidence="1" id="KW-0175">Coiled coil</keyword>
<gene>
    <name evidence="2" type="ORF">SAMN05216233_12030</name>
</gene>